<dbReference type="SUPFAM" id="SSF46785">
    <property type="entry name" value="Winged helix' DNA-binding domain"/>
    <property type="match status" value="1"/>
</dbReference>
<feature type="domain" description="Schlafen AlbA-2" evidence="1">
    <location>
        <begin position="3"/>
        <end position="109"/>
    </location>
</feature>
<evidence type="ECO:0000259" key="1">
    <source>
        <dbReference type="Pfam" id="PF04326"/>
    </source>
</evidence>
<keyword evidence="2" id="KW-0067">ATP-binding</keyword>
<dbReference type="PANTHER" id="PTHR30595">
    <property type="entry name" value="GLPR-RELATED TRANSCRIPTIONAL REPRESSOR"/>
    <property type="match status" value="1"/>
</dbReference>
<gene>
    <name evidence="2" type="ORF">SAMN02745111_01695</name>
</gene>
<dbReference type="EMBL" id="FUXZ01000010">
    <property type="protein sequence ID" value="SKA68945.1"/>
    <property type="molecule type" value="Genomic_DNA"/>
</dbReference>
<dbReference type="Gene3D" id="3.30.950.30">
    <property type="entry name" value="Schlafen, AAA domain"/>
    <property type="match status" value="1"/>
</dbReference>
<dbReference type="OrthoDB" id="9813719at2"/>
<keyword evidence="2" id="KW-0547">Nucleotide-binding</keyword>
<dbReference type="InterPro" id="IPR036390">
    <property type="entry name" value="WH_DNA-bd_sf"/>
</dbReference>
<reference evidence="2 3" key="1">
    <citation type="submission" date="2017-02" db="EMBL/GenBank/DDBJ databases">
        <authorList>
            <person name="Peterson S.W."/>
        </authorList>
    </citation>
    <scope>NUCLEOTIDE SEQUENCE [LARGE SCALE GENOMIC DNA]</scope>
    <source>
        <strain evidence="2 3">ATCC 35992</strain>
    </source>
</reference>
<proteinExistence type="predicted"/>
<dbReference type="Gene3D" id="1.10.10.10">
    <property type="entry name" value="Winged helix-like DNA-binding domain superfamily/Winged helix DNA-binding domain"/>
    <property type="match status" value="1"/>
</dbReference>
<dbReference type="GO" id="GO:0004386">
    <property type="term" value="F:helicase activity"/>
    <property type="evidence" value="ECO:0007669"/>
    <property type="project" value="UniProtKB-KW"/>
</dbReference>
<dbReference type="Pfam" id="PF04326">
    <property type="entry name" value="SLFN_AlbA_2"/>
    <property type="match status" value="1"/>
</dbReference>
<dbReference type="InterPro" id="IPR007421">
    <property type="entry name" value="Schlafen_AlbA_2_dom"/>
</dbReference>
<dbReference type="Pfam" id="PF13749">
    <property type="entry name" value="HATPase_c_4"/>
    <property type="match status" value="1"/>
</dbReference>
<dbReference type="Gene3D" id="3.30.565.60">
    <property type="match status" value="1"/>
</dbReference>
<evidence type="ECO:0000313" key="3">
    <source>
        <dbReference type="Proteomes" id="UP000190814"/>
    </source>
</evidence>
<keyword evidence="3" id="KW-1185">Reference proteome</keyword>
<keyword evidence="2" id="KW-0347">Helicase</keyword>
<dbReference type="STRING" id="39495.SAMN02745111_01695"/>
<keyword evidence="2" id="KW-0378">Hydrolase</keyword>
<dbReference type="InterPro" id="IPR036388">
    <property type="entry name" value="WH-like_DNA-bd_sf"/>
</dbReference>
<dbReference type="InterPro" id="IPR038461">
    <property type="entry name" value="Schlafen_AlbA_2_dom_sf"/>
</dbReference>
<dbReference type="RefSeq" id="WP_078766548.1">
    <property type="nucleotide sequence ID" value="NZ_FUXZ01000010.1"/>
</dbReference>
<accession>A0A1T4VVV3</accession>
<dbReference type="Proteomes" id="UP000190814">
    <property type="component" value="Unassembled WGS sequence"/>
</dbReference>
<dbReference type="PANTHER" id="PTHR30595:SF6">
    <property type="entry name" value="SCHLAFEN ALBA-2 DOMAIN-CONTAINING PROTEIN"/>
    <property type="match status" value="1"/>
</dbReference>
<dbReference type="InterPro" id="IPR038475">
    <property type="entry name" value="RecG_C_sf"/>
</dbReference>
<dbReference type="AlphaFoldDB" id="A0A1T4VVV3"/>
<protein>
    <submittedName>
        <fullName evidence="2">ATP-dependent DNA helicase RecG</fullName>
    </submittedName>
</protein>
<sequence length="417" mass="47758">MKESRTVEFKSEVTNTFLKTVSAYANFCTGVIEFGILDNGKAKGFEDIEKVCLDIENKINDSIKPKPDYCMVINSNNKTITLHVYEGKYKPYLYKGKAYRRSDTSTVEVDQLEFKRLTLEGNNMYYEELSSNKKKLEFSYFESKLVEKIGIKKLTDDMLRTFGFYNDDKKLNIAAELFADKNSFKGIDVARFGGSISEILDRETYSNCCILKQFDDIVAMFKRYYQYERIKGFDRELVELIPEEAFREAIANALVHRTWDIDACIKVSMFEDKVVITSPGGLPRGISKDEYLNGNISNLRNPIIGNVFFRMHYIEMFGTGIQRILEKYEGAFNAPKFEIFENSISVTLPVVSVSYNVTTDGELLLETLDTGLQLSSSEIVKKTGWSKDKTIREINVLKEAGYVKSIGKGRATRYLKN</sequence>
<organism evidence="2 3">
    <name type="scientific">Eubacterium uniforme</name>
    <dbReference type="NCBI Taxonomy" id="39495"/>
    <lineage>
        <taxon>Bacteria</taxon>
        <taxon>Bacillati</taxon>
        <taxon>Bacillota</taxon>
        <taxon>Clostridia</taxon>
        <taxon>Eubacteriales</taxon>
        <taxon>Eubacteriaceae</taxon>
        <taxon>Eubacterium</taxon>
    </lineage>
</organism>
<name>A0A1T4VVV3_9FIRM</name>
<evidence type="ECO:0000313" key="2">
    <source>
        <dbReference type="EMBL" id="SKA68945.1"/>
    </source>
</evidence>